<evidence type="ECO:0000313" key="2">
    <source>
        <dbReference type="EMBL" id="CAB4696302.1"/>
    </source>
</evidence>
<evidence type="ECO:0000256" key="1">
    <source>
        <dbReference type="ARBA" id="ARBA00008007"/>
    </source>
</evidence>
<dbReference type="Gene3D" id="3.40.50.2020">
    <property type="match status" value="1"/>
</dbReference>
<dbReference type="AlphaFoldDB" id="A0A6J6PCV7"/>
<comment type="similarity">
    <text evidence="1">Belongs to the ComF/GntX family.</text>
</comment>
<reference evidence="2" key="1">
    <citation type="submission" date="2020-05" db="EMBL/GenBank/DDBJ databases">
        <authorList>
            <person name="Chiriac C."/>
            <person name="Salcher M."/>
            <person name="Ghai R."/>
            <person name="Kavagutti S V."/>
        </authorList>
    </citation>
    <scope>NUCLEOTIDE SEQUENCE</scope>
</reference>
<dbReference type="SUPFAM" id="SSF53271">
    <property type="entry name" value="PRTase-like"/>
    <property type="match status" value="1"/>
</dbReference>
<dbReference type="PANTHER" id="PTHR47505:SF1">
    <property type="entry name" value="DNA UTILIZATION PROTEIN YHGH"/>
    <property type="match status" value="1"/>
</dbReference>
<accession>A0A6J6PCV7</accession>
<name>A0A6J6PCV7_9ZZZZ</name>
<protein>
    <submittedName>
        <fullName evidence="2">Unannotated protein</fullName>
    </submittedName>
</protein>
<dbReference type="InterPro" id="IPR051910">
    <property type="entry name" value="ComF/GntX_DNA_util-trans"/>
</dbReference>
<proteinExistence type="inferred from homology"/>
<dbReference type="EMBL" id="CAEZXS010000066">
    <property type="protein sequence ID" value="CAB4696302.1"/>
    <property type="molecule type" value="Genomic_DNA"/>
</dbReference>
<organism evidence="2">
    <name type="scientific">freshwater metagenome</name>
    <dbReference type="NCBI Taxonomy" id="449393"/>
    <lineage>
        <taxon>unclassified sequences</taxon>
        <taxon>metagenomes</taxon>
        <taxon>ecological metagenomes</taxon>
    </lineage>
</organism>
<gene>
    <name evidence="2" type="ORF">UFOPK2582_00703</name>
</gene>
<dbReference type="CDD" id="cd06223">
    <property type="entry name" value="PRTases_typeI"/>
    <property type="match status" value="1"/>
</dbReference>
<sequence length="199" mass="20829">MLSFLLPRRCVLCHSEGTGLCAACITTLVAAPEMAAPPGFETCSSLLSYSGATKELVAALKFQNHRDAVGVLGFAMSQLIEGVETLEQPALTVTWAPTSAKRKAKRGFDQSELLARAVAAALGLRACKLLRRVAGQAQTGHSRAERLLGPQFLATGRSPQRVLLVDDVRTTGATLCAAADTLIESGTGSVHGLTLAVTL</sequence>
<dbReference type="InterPro" id="IPR000836">
    <property type="entry name" value="PRTase_dom"/>
</dbReference>
<dbReference type="InterPro" id="IPR029057">
    <property type="entry name" value="PRTase-like"/>
</dbReference>
<dbReference type="PANTHER" id="PTHR47505">
    <property type="entry name" value="DNA UTILIZATION PROTEIN YHGH"/>
    <property type="match status" value="1"/>
</dbReference>